<evidence type="ECO:0000313" key="3">
    <source>
        <dbReference type="EMBL" id="SDC27135.1"/>
    </source>
</evidence>
<sequence length="846" mass="95020">MGFKTSYKPTTLRDMIPYLQNIKQRGEETVAACPVCEAGDSNGHHLYIRESDGKLLAYCQKCNAKLPEILKALGIKPEIIKEEMPEVAEEYDHVYKNPDGTVAYWKHRVKYADGSKDFRFRYVDESGKTIFKKPPNCNNLYNLDLLERADADDCLYIVEGEKCADAMVRHGLLATTSNTGAQKKVKLSKTDLRYLEKFSDIVLIPDHDGSGADYAKAWPVPVEVLQLAEIWPECPEKGDVADYFALGGDPEKLSVFVDYSNVTRKELIGMRFFESLYAIKNENRRQYAVSMAEQRAQELNISRQFSKGWQTFLRSKAKAGAVVVNRTNFPEQPLTLNAGDWIANEDGVKRMVQDRNGNVKAEYASHLPVLPLEILQNTDEGTEKIRIGFYKYGKWNDSLVPRSTVASNVKIVELADMGLDVTSENAKLLVKYLADVTALNMDAIPVVKSCRHMGWAGEAFLPYTDAIKLDSESQYKDLIASISNRGDLQAWIKYTRELRKNKVLRLLMGASFASPLIAKVNALPFVFHLWGGTGTGKTAGVMAAASIWGDPRPGRLMRTMNMTANSMMQMASVLRNLPFFGDELQTIKSRFENYDKLIMQVTEGINRGRMTDTALQQQMTWENAFVFTGEEPCTQNMSGGGVKNRVIEIECTDNVVENGNGVVNFINHNYGLAGPEYIRLLPGYPVQELFERKMKNILDATGTSEKQAMAMALIMTADTLAGLTFYPSEAALTVEDIKPFLKVRTDIDAAERAYREIMGVILEHEVNFKPDVNTARWGRMGFSCVEINKTVLVRELQNIGFNFDAVKKQWAKQGYLLKNACGRYANCTKVDGEKGYYVCLKYDPAA</sequence>
<proteinExistence type="predicted"/>
<evidence type="ECO:0000259" key="2">
    <source>
        <dbReference type="Pfam" id="PF18662"/>
    </source>
</evidence>
<dbReference type="Gene3D" id="3.40.1360.10">
    <property type="match status" value="1"/>
</dbReference>
<evidence type="ECO:0000259" key="1">
    <source>
        <dbReference type="Pfam" id="PF06048"/>
    </source>
</evidence>
<dbReference type="Proteomes" id="UP000198943">
    <property type="component" value="Unassembled WGS sequence"/>
</dbReference>
<reference evidence="4" key="1">
    <citation type="submission" date="2016-10" db="EMBL/GenBank/DDBJ databases">
        <authorList>
            <person name="Varghese N."/>
            <person name="Submissions S."/>
        </authorList>
    </citation>
    <scope>NUCLEOTIDE SEQUENCE [LARGE SCALE GENOMIC DNA]</scope>
    <source>
        <strain evidence="4">DSM 11005</strain>
    </source>
</reference>
<accession>A0A1G6K978</accession>
<dbReference type="AlphaFoldDB" id="A0A1G6K978"/>
<name>A0A1G6K978_9FIRM</name>
<organism evidence="3 4">
    <name type="scientific">Succiniclasticum ruminis</name>
    <dbReference type="NCBI Taxonomy" id="40841"/>
    <lineage>
        <taxon>Bacteria</taxon>
        <taxon>Bacillati</taxon>
        <taxon>Bacillota</taxon>
        <taxon>Negativicutes</taxon>
        <taxon>Acidaminococcales</taxon>
        <taxon>Acidaminococcaceae</taxon>
        <taxon>Succiniclasticum</taxon>
    </lineage>
</organism>
<dbReference type="RefSeq" id="WP_093729805.1">
    <property type="nucleotide sequence ID" value="NZ_FMYW01000004.1"/>
</dbReference>
<dbReference type="InterPro" id="IPR009270">
    <property type="entry name" value="DUF927"/>
</dbReference>
<evidence type="ECO:0000313" key="4">
    <source>
        <dbReference type="Proteomes" id="UP000198943"/>
    </source>
</evidence>
<feature type="domain" description="DUF927" evidence="1">
    <location>
        <begin position="345"/>
        <end position="611"/>
    </location>
</feature>
<dbReference type="EMBL" id="FMYW01000004">
    <property type="protein sequence ID" value="SDC27135.1"/>
    <property type="molecule type" value="Genomic_DNA"/>
</dbReference>
<gene>
    <name evidence="3" type="ORF">SAMN04487864_104114</name>
</gene>
<dbReference type="SUPFAM" id="SSF56731">
    <property type="entry name" value="DNA primase core"/>
    <property type="match status" value="1"/>
</dbReference>
<dbReference type="Pfam" id="PF06048">
    <property type="entry name" value="DUF927"/>
    <property type="match status" value="1"/>
</dbReference>
<dbReference type="CDD" id="cd01029">
    <property type="entry name" value="TOPRIM_primases"/>
    <property type="match status" value="1"/>
</dbReference>
<feature type="domain" description="Cch helix turn helix" evidence="2">
    <location>
        <begin position="748"/>
        <end position="843"/>
    </location>
</feature>
<dbReference type="OrthoDB" id="158067at2"/>
<keyword evidence="4" id="KW-1185">Reference proteome</keyword>
<evidence type="ECO:0008006" key="5">
    <source>
        <dbReference type="Google" id="ProtNLM"/>
    </source>
</evidence>
<protein>
    <recommendedName>
        <fullName evidence="5">DUF927 domain-containing protein</fullName>
    </recommendedName>
</protein>
<dbReference type="Pfam" id="PF18662">
    <property type="entry name" value="HTH_56"/>
    <property type="match status" value="1"/>
</dbReference>
<dbReference type="InterPro" id="IPR034154">
    <property type="entry name" value="TOPRIM_DnaG/twinkle"/>
</dbReference>
<dbReference type="InterPro" id="IPR040538">
    <property type="entry name" value="Cch_HTH"/>
</dbReference>